<dbReference type="AlphaFoldDB" id="A0A9P3G1P9"/>
<dbReference type="Pfam" id="PF00891">
    <property type="entry name" value="Methyltransf_2"/>
    <property type="match status" value="1"/>
</dbReference>
<dbReference type="PROSITE" id="PS51683">
    <property type="entry name" value="SAM_OMT_II"/>
    <property type="match status" value="1"/>
</dbReference>
<evidence type="ECO:0000256" key="1">
    <source>
        <dbReference type="ARBA" id="ARBA00022603"/>
    </source>
</evidence>
<dbReference type="Proteomes" id="UP000703269">
    <property type="component" value="Unassembled WGS sequence"/>
</dbReference>
<dbReference type="Gene3D" id="3.40.50.150">
    <property type="entry name" value="Vaccinia Virus protein VP39"/>
    <property type="match status" value="1"/>
</dbReference>
<comment type="caution">
    <text evidence="6">The sequence shown here is derived from an EMBL/GenBank/DDBJ whole genome shotgun (WGS) entry which is preliminary data.</text>
</comment>
<gene>
    <name evidence="6" type="ORF">PsYK624_034760</name>
</gene>
<dbReference type="InterPro" id="IPR001077">
    <property type="entry name" value="COMT_C"/>
</dbReference>
<reference evidence="6 7" key="1">
    <citation type="submission" date="2021-08" db="EMBL/GenBank/DDBJ databases">
        <title>Draft Genome Sequence of Phanerochaete sordida strain YK-624.</title>
        <authorList>
            <person name="Mori T."/>
            <person name="Dohra H."/>
            <person name="Suzuki T."/>
            <person name="Kawagishi H."/>
            <person name="Hirai H."/>
        </authorList>
    </citation>
    <scope>NUCLEOTIDE SEQUENCE [LARGE SCALE GENOMIC DNA]</scope>
    <source>
        <strain evidence="6 7">YK-624</strain>
    </source>
</reference>
<dbReference type="GO" id="GO:0032259">
    <property type="term" value="P:methylation"/>
    <property type="evidence" value="ECO:0007669"/>
    <property type="project" value="UniProtKB-KW"/>
</dbReference>
<evidence type="ECO:0000259" key="5">
    <source>
        <dbReference type="Pfam" id="PF08100"/>
    </source>
</evidence>
<feature type="domain" description="O-methyltransferase C-terminal" evidence="4">
    <location>
        <begin position="347"/>
        <end position="499"/>
    </location>
</feature>
<evidence type="ECO:0000313" key="6">
    <source>
        <dbReference type="EMBL" id="GJE87393.1"/>
    </source>
</evidence>
<sequence length="579" mass="63134">MQGPYRSALQTGYVVVSLRSHVHRHKSRIDRFLAANIGNLGTYAAGRITITARTSARCLRIQWTYKLPDTNPSPLRPLLLAAQNTAWASERTGKHAILLCYHSMSNSSSQHSSLAELRALSRIIQESIDAIDACLTTNGQEFPSPDTTLTMESEAARMASDVDRQCSLIVSAAYQLICSVRSPMASLVSVATQYKVSAALRVALEANVVEALREAGPKGAHVSEIAKASCVDPGKLARILRLLATNHIFVEVAPDVFTNNRISTAMDTGKSIKALLESPTTKYVGTTGVAASVGHITDEGMKAAAYLAETLLDSNTAQSQEPTQTALNLAFRTDLPAWEWLESKGNEHRLARFAIAMDGSKNVAPPSAILEGFDWKGLKDGAIVVDVGGGLGSQALTIAWNCPHLHFVVQDREPVVKEAEKFWTDQFPAALQSGQVRLQVHDFFTPQPITDASVFLLRNIIHDWSDKYCLQILRHLRNAATPDTHLVIVDSLVSYACEDDDLKNIPGAVRPVPPKPLLPNMGHAATAAYQIDIQMLDSLNGKERTVKEMNTLMEQTGWRLVQVHQSTTFSTCKVIGVPS</sequence>
<dbReference type="InterPro" id="IPR036388">
    <property type="entry name" value="WH-like_DNA-bd_sf"/>
</dbReference>
<name>A0A9P3G1P9_9APHY</name>
<evidence type="ECO:0000259" key="4">
    <source>
        <dbReference type="Pfam" id="PF00891"/>
    </source>
</evidence>
<dbReference type="PANTHER" id="PTHR43712">
    <property type="entry name" value="PUTATIVE (AFU_ORTHOLOGUE AFUA_4G14580)-RELATED"/>
    <property type="match status" value="1"/>
</dbReference>
<dbReference type="SUPFAM" id="SSF53335">
    <property type="entry name" value="S-adenosyl-L-methionine-dependent methyltransferases"/>
    <property type="match status" value="1"/>
</dbReference>
<dbReference type="SUPFAM" id="SSF46785">
    <property type="entry name" value="Winged helix' DNA-binding domain"/>
    <property type="match status" value="1"/>
</dbReference>
<evidence type="ECO:0000313" key="7">
    <source>
        <dbReference type="Proteomes" id="UP000703269"/>
    </source>
</evidence>
<evidence type="ECO:0000256" key="3">
    <source>
        <dbReference type="ARBA" id="ARBA00022691"/>
    </source>
</evidence>
<organism evidence="6 7">
    <name type="scientific">Phanerochaete sordida</name>
    <dbReference type="NCBI Taxonomy" id="48140"/>
    <lineage>
        <taxon>Eukaryota</taxon>
        <taxon>Fungi</taxon>
        <taxon>Dikarya</taxon>
        <taxon>Basidiomycota</taxon>
        <taxon>Agaricomycotina</taxon>
        <taxon>Agaricomycetes</taxon>
        <taxon>Polyporales</taxon>
        <taxon>Phanerochaetaceae</taxon>
        <taxon>Phanerochaete</taxon>
    </lineage>
</organism>
<accession>A0A9P3G1P9</accession>
<dbReference type="OrthoDB" id="2410195at2759"/>
<dbReference type="InterPro" id="IPR016461">
    <property type="entry name" value="COMT-like"/>
</dbReference>
<dbReference type="GO" id="GO:0046983">
    <property type="term" value="F:protein dimerization activity"/>
    <property type="evidence" value="ECO:0007669"/>
    <property type="project" value="InterPro"/>
</dbReference>
<feature type="domain" description="O-methyltransferase dimerisation" evidence="5">
    <location>
        <begin position="190"/>
        <end position="265"/>
    </location>
</feature>
<keyword evidence="7" id="KW-1185">Reference proteome</keyword>
<dbReference type="EMBL" id="BPQB01000006">
    <property type="protein sequence ID" value="GJE87393.1"/>
    <property type="molecule type" value="Genomic_DNA"/>
</dbReference>
<keyword evidence="2" id="KW-0808">Transferase</keyword>
<proteinExistence type="predicted"/>
<dbReference type="Pfam" id="PF08100">
    <property type="entry name" value="Dimerisation"/>
    <property type="match status" value="1"/>
</dbReference>
<dbReference type="InterPro" id="IPR029063">
    <property type="entry name" value="SAM-dependent_MTases_sf"/>
</dbReference>
<dbReference type="GO" id="GO:0008171">
    <property type="term" value="F:O-methyltransferase activity"/>
    <property type="evidence" value="ECO:0007669"/>
    <property type="project" value="InterPro"/>
</dbReference>
<dbReference type="InterPro" id="IPR012967">
    <property type="entry name" value="COMT_dimerisation"/>
</dbReference>
<dbReference type="PANTHER" id="PTHR43712:SF2">
    <property type="entry name" value="O-METHYLTRANSFERASE CICE"/>
    <property type="match status" value="1"/>
</dbReference>
<evidence type="ECO:0000256" key="2">
    <source>
        <dbReference type="ARBA" id="ARBA00022679"/>
    </source>
</evidence>
<dbReference type="InterPro" id="IPR036390">
    <property type="entry name" value="WH_DNA-bd_sf"/>
</dbReference>
<keyword evidence="1 6" id="KW-0489">Methyltransferase</keyword>
<dbReference type="Gene3D" id="1.10.10.10">
    <property type="entry name" value="Winged helix-like DNA-binding domain superfamily/Winged helix DNA-binding domain"/>
    <property type="match status" value="1"/>
</dbReference>
<keyword evidence="3" id="KW-0949">S-adenosyl-L-methionine</keyword>
<protein>
    <submittedName>
        <fullName evidence="6">S-adenosyl-L-methionine-dependent methyltransferase</fullName>
    </submittedName>
</protein>